<organism evidence="2 3">
    <name type="scientific">Citricoccus parietis</name>
    <dbReference type="NCBI Taxonomy" id="592307"/>
    <lineage>
        <taxon>Bacteria</taxon>
        <taxon>Bacillati</taxon>
        <taxon>Actinomycetota</taxon>
        <taxon>Actinomycetes</taxon>
        <taxon>Micrococcales</taxon>
        <taxon>Micrococcaceae</taxon>
        <taxon>Citricoccus</taxon>
    </lineage>
</organism>
<keyword evidence="3" id="KW-1185">Reference proteome</keyword>
<feature type="compositionally biased region" description="Pro residues" evidence="1">
    <location>
        <begin position="65"/>
        <end position="76"/>
    </location>
</feature>
<evidence type="ECO:0000256" key="1">
    <source>
        <dbReference type="SAM" id="MobiDB-lite"/>
    </source>
</evidence>
<dbReference type="EMBL" id="JBHMFI010000001">
    <property type="protein sequence ID" value="MFB9073367.1"/>
    <property type="molecule type" value="Genomic_DNA"/>
</dbReference>
<name>A0ABV5G356_9MICC</name>
<feature type="region of interest" description="Disordered" evidence="1">
    <location>
        <begin position="53"/>
        <end position="76"/>
    </location>
</feature>
<comment type="caution">
    <text evidence="2">The sequence shown here is derived from an EMBL/GenBank/DDBJ whole genome shotgun (WGS) entry which is preliminary data.</text>
</comment>
<accession>A0ABV5G356</accession>
<dbReference type="Proteomes" id="UP001589575">
    <property type="component" value="Unassembled WGS sequence"/>
</dbReference>
<evidence type="ECO:0000313" key="2">
    <source>
        <dbReference type="EMBL" id="MFB9073367.1"/>
    </source>
</evidence>
<reference evidence="2 3" key="1">
    <citation type="submission" date="2024-09" db="EMBL/GenBank/DDBJ databases">
        <authorList>
            <person name="Sun Q."/>
            <person name="Mori K."/>
        </authorList>
    </citation>
    <scope>NUCLEOTIDE SEQUENCE [LARGE SCALE GENOMIC DNA]</scope>
    <source>
        <strain evidence="2 3">CCM 7609</strain>
    </source>
</reference>
<sequence length="76" mass="7845">MPASAAWPPQCCTPPGPCMTAWVPSPTWNGATGSCRPVVWTSVSWGNLRLPGLPGPVVPRGSSPAVPPEPSALPWS</sequence>
<protein>
    <recommendedName>
        <fullName evidence="4">Secreted protein</fullName>
    </recommendedName>
</protein>
<proteinExistence type="predicted"/>
<evidence type="ECO:0008006" key="4">
    <source>
        <dbReference type="Google" id="ProtNLM"/>
    </source>
</evidence>
<gene>
    <name evidence="2" type="ORF">ACFFX0_20065</name>
</gene>
<evidence type="ECO:0000313" key="3">
    <source>
        <dbReference type="Proteomes" id="UP001589575"/>
    </source>
</evidence>